<comment type="caution">
    <text evidence="2">The sequence shown here is derived from an EMBL/GenBank/DDBJ whole genome shotgun (WGS) entry which is preliminary data.</text>
</comment>
<keyword evidence="1" id="KW-0472">Membrane</keyword>
<feature type="transmembrane region" description="Helical" evidence="1">
    <location>
        <begin position="86"/>
        <end position="105"/>
    </location>
</feature>
<dbReference type="EMBL" id="RBQG01000084">
    <property type="protein sequence ID" value="RMP16251.1"/>
    <property type="molecule type" value="Genomic_DNA"/>
</dbReference>
<reference evidence="2 3" key="1">
    <citation type="submission" date="2018-08" db="EMBL/GenBank/DDBJ databases">
        <title>Recombination of ecologically and evolutionarily significant loci maintains genetic cohesion in the Pseudomonas syringae species complex.</title>
        <authorList>
            <person name="Dillon M."/>
            <person name="Thakur S."/>
            <person name="Almeida R.N.D."/>
            <person name="Weir B.S."/>
            <person name="Guttman D.S."/>
        </authorList>
    </citation>
    <scope>NUCLEOTIDE SEQUENCE [LARGE SCALE GENOMIC DNA]</scope>
    <source>
        <strain evidence="2 3">ICMP 4330</strain>
    </source>
</reference>
<dbReference type="RefSeq" id="WP_057436372.1">
    <property type="nucleotide sequence ID" value="NZ_LJQH01000232.1"/>
</dbReference>
<evidence type="ECO:0000313" key="3">
    <source>
        <dbReference type="Proteomes" id="UP000267908"/>
    </source>
</evidence>
<organism evidence="2 3">
    <name type="scientific">Pseudomonas syringae pv. delphinii</name>
    <dbReference type="NCBI Taxonomy" id="192088"/>
    <lineage>
        <taxon>Bacteria</taxon>
        <taxon>Pseudomonadati</taxon>
        <taxon>Pseudomonadota</taxon>
        <taxon>Gammaproteobacteria</taxon>
        <taxon>Pseudomonadales</taxon>
        <taxon>Pseudomonadaceae</taxon>
        <taxon>Pseudomonas</taxon>
    </lineage>
</organism>
<keyword evidence="1" id="KW-1133">Transmembrane helix</keyword>
<dbReference type="AlphaFoldDB" id="A0A0P9PM02"/>
<evidence type="ECO:0000313" key="2">
    <source>
        <dbReference type="EMBL" id="RMP16251.1"/>
    </source>
</evidence>
<proteinExistence type="predicted"/>
<protein>
    <submittedName>
        <fullName evidence="2">Uncharacterized protein</fullName>
    </submittedName>
</protein>
<accession>A0A0P9PM02</accession>
<evidence type="ECO:0000256" key="1">
    <source>
        <dbReference type="SAM" id="Phobius"/>
    </source>
</evidence>
<gene>
    <name evidence="2" type="ORF">ALQ28_03774</name>
</gene>
<feature type="transmembrane region" description="Helical" evidence="1">
    <location>
        <begin position="56"/>
        <end position="74"/>
    </location>
</feature>
<keyword evidence="1" id="KW-0812">Transmembrane</keyword>
<name>A0A0P9PM02_9PSED</name>
<dbReference type="Proteomes" id="UP000267908">
    <property type="component" value="Unassembled WGS sequence"/>
</dbReference>
<sequence>MKKIWGRYLHLLDNNLNTLVFDNFKNLVLCALLFAAGTDAVLGNHHLFLSVFASDVVGYGLIALSAALMFLNICDGVRRLAKLRHHVVLQVVIVLLYLVVSERVVEMVWNFRS</sequence>